<proteinExistence type="predicted"/>
<organism evidence="2">
    <name type="scientific">marine sediment metagenome</name>
    <dbReference type="NCBI Taxonomy" id="412755"/>
    <lineage>
        <taxon>unclassified sequences</taxon>
        <taxon>metagenomes</taxon>
        <taxon>ecological metagenomes</taxon>
    </lineage>
</organism>
<feature type="region of interest" description="Disordered" evidence="1">
    <location>
        <begin position="69"/>
        <end position="89"/>
    </location>
</feature>
<reference evidence="2" key="1">
    <citation type="journal article" date="2015" name="Nature">
        <title>Complex archaea that bridge the gap between prokaryotes and eukaryotes.</title>
        <authorList>
            <person name="Spang A."/>
            <person name="Saw J.H."/>
            <person name="Jorgensen S.L."/>
            <person name="Zaremba-Niedzwiedzka K."/>
            <person name="Martijn J."/>
            <person name="Lind A.E."/>
            <person name="van Eijk R."/>
            <person name="Schleper C."/>
            <person name="Guy L."/>
            <person name="Ettema T.J."/>
        </authorList>
    </citation>
    <scope>NUCLEOTIDE SEQUENCE</scope>
</reference>
<dbReference type="EMBL" id="LAZR01054400">
    <property type="protein sequence ID" value="KKK78644.1"/>
    <property type="molecule type" value="Genomic_DNA"/>
</dbReference>
<evidence type="ECO:0000256" key="1">
    <source>
        <dbReference type="SAM" id="MobiDB-lite"/>
    </source>
</evidence>
<protein>
    <submittedName>
        <fullName evidence="2">Uncharacterized protein</fullName>
    </submittedName>
</protein>
<gene>
    <name evidence="2" type="ORF">LCGC14_2841510</name>
</gene>
<dbReference type="AlphaFoldDB" id="A0A0F9AJH8"/>
<name>A0A0F9AJH8_9ZZZZ</name>
<accession>A0A0F9AJH8</accession>
<feature type="compositionally biased region" description="Basic and acidic residues" evidence="1">
    <location>
        <begin position="21"/>
        <end position="44"/>
    </location>
</feature>
<feature type="non-terminal residue" evidence="2">
    <location>
        <position position="399"/>
    </location>
</feature>
<feature type="region of interest" description="Disordered" evidence="1">
    <location>
        <begin position="1"/>
        <end position="55"/>
    </location>
</feature>
<sequence>PLVEGAGRAAAKVQGKKGSRQGREDVRKENTERAKSREALKALDESGGLRATEGELSRNERLLGKEANARADATANAKRAENKRHRNNRATQKRYVDEKFQGNVPPEMQSQVLAEARDAVSSGSRIAFLRGEDGLIIIQPHALRNAAKPGSLSGGTPGLRIVDNGQQWRMTTLDDIQDLKGIGLGRDLLEATMAEARAHNRALVSDSVVSEQAFKQLKNFPEAKVNPKATLADGEWTTGTGEAVITFPALPDGLTSTFIRTAAKAGATVKQRIANNDGLFRFLRTPGKDELAIVGKEVGENSHLKGQLLEKVYEDYQAAVTPLKDGVRKWTNKAHQTWLKGNKRTLESILSPEEFQRVNGPNPGSLRQLTEEFANHNSNAAKVLAPFFRETPEGVLATL</sequence>
<feature type="non-terminal residue" evidence="2">
    <location>
        <position position="1"/>
    </location>
</feature>
<evidence type="ECO:0000313" key="2">
    <source>
        <dbReference type="EMBL" id="KKK78644.1"/>
    </source>
</evidence>
<comment type="caution">
    <text evidence="2">The sequence shown here is derived from an EMBL/GenBank/DDBJ whole genome shotgun (WGS) entry which is preliminary data.</text>
</comment>